<gene>
    <name evidence="1" type="ORF">JW984_15240</name>
</gene>
<sequence>MSLVTLEEALSWLGVPSLYFTITADNDGLKFTSDQGSATIDVPDGTYEASDLAMALQAAMNADDTLTGTGTITFAISYSTTTGKFTIDAGSGHTIAYTATGSDGGLTFGLNQAHGAAQTIASDIAAGDPSANVEQIVNGLDLWIKQVYCKQNIEADDYIEYHDGGNPSIWTYQGPIITVERVTVGTMNGISIENSSSDMAYARVSIDDTQVTLKVVGGANAGTLTVAFETYDDLGEIVDAINGIGSGWSADLADSGFTDYPYTELVRIPGLRVGKNSSYYLQIPDDTEYDFEVNPETGEIRCRSLSRWPSGYRNVRPEYRGGYETVPQDAKDGTLILVKYLYDKKIEESSGLLSYRIDDITKTFEQEISSPYGKGYTAGRIAIPSDAASYLNRYRRLLI</sequence>
<evidence type="ECO:0000313" key="2">
    <source>
        <dbReference type="Proteomes" id="UP000809273"/>
    </source>
</evidence>
<reference evidence="1" key="1">
    <citation type="journal article" date="2021" name="Environ. Microbiol.">
        <title>Genomic characterization of three novel Desulfobacterota classes expand the metabolic and phylogenetic diversity of the phylum.</title>
        <authorList>
            <person name="Murphy C.L."/>
            <person name="Biggerstaff J."/>
            <person name="Eichhorn A."/>
            <person name="Ewing E."/>
            <person name="Shahan R."/>
            <person name="Soriano D."/>
            <person name="Stewart S."/>
            <person name="VanMol K."/>
            <person name="Walker R."/>
            <person name="Walters P."/>
            <person name="Elshahed M.S."/>
            <person name="Youssef N.H."/>
        </authorList>
    </citation>
    <scope>NUCLEOTIDE SEQUENCE</scope>
    <source>
        <strain evidence="1">Zod_Metabat.24</strain>
    </source>
</reference>
<reference evidence="1" key="2">
    <citation type="submission" date="2021-01" db="EMBL/GenBank/DDBJ databases">
        <authorList>
            <person name="Hahn C.R."/>
            <person name="Youssef N.H."/>
            <person name="Elshahed M."/>
        </authorList>
    </citation>
    <scope>NUCLEOTIDE SEQUENCE</scope>
    <source>
        <strain evidence="1">Zod_Metabat.24</strain>
    </source>
</reference>
<proteinExistence type="predicted"/>
<accession>A0A9D8PS51</accession>
<protein>
    <submittedName>
        <fullName evidence="1">Uncharacterized protein</fullName>
    </submittedName>
</protein>
<dbReference type="Proteomes" id="UP000809273">
    <property type="component" value="Unassembled WGS sequence"/>
</dbReference>
<dbReference type="AlphaFoldDB" id="A0A9D8PS51"/>
<dbReference type="EMBL" id="JAFGIX010000082">
    <property type="protein sequence ID" value="MBN1574550.1"/>
    <property type="molecule type" value="Genomic_DNA"/>
</dbReference>
<comment type="caution">
    <text evidence="1">The sequence shown here is derived from an EMBL/GenBank/DDBJ whole genome shotgun (WGS) entry which is preliminary data.</text>
</comment>
<evidence type="ECO:0000313" key="1">
    <source>
        <dbReference type="EMBL" id="MBN1574550.1"/>
    </source>
</evidence>
<name>A0A9D8PS51_9DELT</name>
<organism evidence="1 2">
    <name type="scientific">Candidatus Zymogenus saltonus</name>
    <dbReference type="NCBI Taxonomy" id="2844893"/>
    <lineage>
        <taxon>Bacteria</taxon>
        <taxon>Deltaproteobacteria</taxon>
        <taxon>Candidatus Zymogenia</taxon>
        <taxon>Candidatus Zymogeniales</taxon>
        <taxon>Candidatus Zymogenaceae</taxon>
        <taxon>Candidatus Zymogenus</taxon>
    </lineage>
</organism>